<proteinExistence type="predicted"/>
<dbReference type="RefSeq" id="WP_190902102.1">
    <property type="nucleotide sequence ID" value="NZ_JACJTD010000167.1"/>
</dbReference>
<protein>
    <submittedName>
        <fullName evidence="1">Uncharacterized protein</fullName>
    </submittedName>
</protein>
<dbReference type="Proteomes" id="UP000643580">
    <property type="component" value="Unassembled WGS sequence"/>
</dbReference>
<gene>
    <name evidence="1" type="ORF">H6G92_38215</name>
</gene>
<comment type="caution">
    <text evidence="1">The sequence shown here is derived from an EMBL/GenBank/DDBJ whole genome shotgun (WGS) entry which is preliminary data.</text>
</comment>
<name>A0ABR8ILU4_9NOSO</name>
<keyword evidence="2" id="KW-1185">Reference proteome</keyword>
<evidence type="ECO:0000313" key="1">
    <source>
        <dbReference type="EMBL" id="MBD2651874.1"/>
    </source>
</evidence>
<evidence type="ECO:0000313" key="2">
    <source>
        <dbReference type="Proteomes" id="UP000643580"/>
    </source>
</evidence>
<organism evidence="1 2">
    <name type="scientific">Nostoc foliaceum FACHB-393</name>
    <dbReference type="NCBI Taxonomy" id="2692915"/>
    <lineage>
        <taxon>Bacteria</taxon>
        <taxon>Bacillati</taxon>
        <taxon>Cyanobacteriota</taxon>
        <taxon>Cyanophyceae</taxon>
        <taxon>Nostocales</taxon>
        <taxon>Nostocaceae</taxon>
        <taxon>Nostoc</taxon>
        <taxon>Nostoc foliaceum</taxon>
    </lineage>
</organism>
<sequence>SSIPLPTCTLRDRMLVKVLYIKESGFNRSLCRIKDKGILFCLHGDCSVLATQILQKGRRKTGHHHAKTGKLYAKAESLSLSRFGALFFLMVQSIASTLHHQKE</sequence>
<dbReference type="EMBL" id="JACJTD010000167">
    <property type="protein sequence ID" value="MBD2651874.1"/>
    <property type="molecule type" value="Genomic_DNA"/>
</dbReference>
<reference evidence="1 2" key="1">
    <citation type="journal article" date="2020" name="ISME J.">
        <title>Comparative genomics reveals insights into cyanobacterial evolution and habitat adaptation.</title>
        <authorList>
            <person name="Chen M.Y."/>
            <person name="Teng W.K."/>
            <person name="Zhao L."/>
            <person name="Hu C.X."/>
            <person name="Zhou Y.K."/>
            <person name="Han B.P."/>
            <person name="Song L.R."/>
            <person name="Shu W.S."/>
        </authorList>
    </citation>
    <scope>NUCLEOTIDE SEQUENCE [LARGE SCALE GENOMIC DNA]</scope>
    <source>
        <strain evidence="1 2">FACHB-393</strain>
    </source>
</reference>
<accession>A0ABR8ILU4</accession>
<feature type="non-terminal residue" evidence="1">
    <location>
        <position position="1"/>
    </location>
</feature>